<evidence type="ECO:0000313" key="3">
    <source>
        <dbReference type="Proteomes" id="UP000324629"/>
    </source>
</evidence>
<evidence type="ECO:0000313" key="2">
    <source>
        <dbReference type="EMBL" id="KAA3681332.1"/>
    </source>
</evidence>
<organism evidence="2 3">
    <name type="scientific">Paragonimus westermani</name>
    <dbReference type="NCBI Taxonomy" id="34504"/>
    <lineage>
        <taxon>Eukaryota</taxon>
        <taxon>Metazoa</taxon>
        <taxon>Spiralia</taxon>
        <taxon>Lophotrochozoa</taxon>
        <taxon>Platyhelminthes</taxon>
        <taxon>Trematoda</taxon>
        <taxon>Digenea</taxon>
        <taxon>Plagiorchiida</taxon>
        <taxon>Troglotremata</taxon>
        <taxon>Troglotrematidae</taxon>
        <taxon>Paragonimus</taxon>
    </lineage>
</organism>
<name>A0A5J4P1C7_9TREM</name>
<dbReference type="AlphaFoldDB" id="A0A5J4P1C7"/>
<dbReference type="PANTHER" id="PTHR21301:SF11">
    <property type="entry name" value="GIY-YIG DOMAIN-CONTAINING PROTEIN"/>
    <property type="match status" value="1"/>
</dbReference>
<dbReference type="EMBL" id="QNGE01000227">
    <property type="protein sequence ID" value="KAA3681332.1"/>
    <property type="molecule type" value="Genomic_DNA"/>
</dbReference>
<accession>A0A5J4P1C7</accession>
<reference evidence="2 3" key="1">
    <citation type="journal article" date="2019" name="Gigascience">
        <title>Whole-genome sequence of the oriental lung fluke Paragonimus westermani.</title>
        <authorList>
            <person name="Oey H."/>
            <person name="Zakrzewski M."/>
            <person name="Narain K."/>
            <person name="Devi K.R."/>
            <person name="Agatsuma T."/>
            <person name="Nawaratna S."/>
            <person name="Gobert G.N."/>
            <person name="Jones M.K."/>
            <person name="Ragan M.A."/>
            <person name="McManus D.P."/>
            <person name="Krause L."/>
        </authorList>
    </citation>
    <scope>NUCLEOTIDE SEQUENCE [LARGE SCALE GENOMIC DNA]</scope>
    <source>
        <strain evidence="2 3">IND2009</strain>
    </source>
</reference>
<comment type="caution">
    <text evidence="2">The sequence shown here is derived from an EMBL/GenBank/DDBJ whole genome shotgun (WGS) entry which is preliminary data.</text>
</comment>
<protein>
    <recommendedName>
        <fullName evidence="1">Helix-turn-helix domain-containing protein</fullName>
    </recommendedName>
</protein>
<dbReference type="Pfam" id="PF26215">
    <property type="entry name" value="HTH_animal"/>
    <property type="match status" value="1"/>
</dbReference>
<proteinExistence type="predicted"/>
<feature type="domain" description="Helix-turn-helix" evidence="1">
    <location>
        <begin position="76"/>
        <end position="134"/>
    </location>
</feature>
<dbReference type="InterPro" id="IPR058912">
    <property type="entry name" value="HTH_animal"/>
</dbReference>
<dbReference type="PANTHER" id="PTHR21301">
    <property type="entry name" value="REVERSE TRANSCRIPTASE"/>
    <property type="match status" value="1"/>
</dbReference>
<evidence type="ECO:0000259" key="1">
    <source>
        <dbReference type="Pfam" id="PF26215"/>
    </source>
</evidence>
<dbReference type="Proteomes" id="UP000324629">
    <property type="component" value="Unassembled WGS sequence"/>
</dbReference>
<sequence length="211" mass="24286">MLDPSICFQVPSAPRNLRLNQLRRALPPGIRDPKEAFAVLELAWDPPERSHDILISHREDGSIKRAVYRKSTWFGQYLNFSSFTPVHHKRALVNTLFTRARRICTQDSIAKELDLITSILQSNGYPKWFIERHSRPKPPSEQVATNRKKKVYIELPFKGDYNMHQTTQRLVNLINRTFNAAELCVLVRTQKLPVPSIKGDQPVGATSHCVY</sequence>
<keyword evidence="3" id="KW-1185">Reference proteome</keyword>
<gene>
    <name evidence="2" type="ORF">DEA37_0000223</name>
</gene>